<feature type="non-terminal residue" evidence="1">
    <location>
        <position position="164"/>
    </location>
</feature>
<dbReference type="Proteomes" id="UP000023152">
    <property type="component" value="Unassembled WGS sequence"/>
</dbReference>
<keyword evidence="2" id="KW-1185">Reference proteome</keyword>
<gene>
    <name evidence="1" type="ORF">RFI_15935</name>
</gene>
<protein>
    <submittedName>
        <fullName evidence="1">Uncharacterized protein</fullName>
    </submittedName>
</protein>
<name>X6N4Q1_RETFI</name>
<organism evidence="1 2">
    <name type="scientific">Reticulomyxa filosa</name>
    <dbReference type="NCBI Taxonomy" id="46433"/>
    <lineage>
        <taxon>Eukaryota</taxon>
        <taxon>Sar</taxon>
        <taxon>Rhizaria</taxon>
        <taxon>Retaria</taxon>
        <taxon>Foraminifera</taxon>
        <taxon>Monothalamids</taxon>
        <taxon>Reticulomyxidae</taxon>
        <taxon>Reticulomyxa</taxon>
    </lineage>
</organism>
<evidence type="ECO:0000313" key="1">
    <source>
        <dbReference type="EMBL" id="ETO21270.1"/>
    </source>
</evidence>
<comment type="caution">
    <text evidence="1">The sequence shown here is derived from an EMBL/GenBank/DDBJ whole genome shotgun (WGS) entry which is preliminary data.</text>
</comment>
<reference evidence="1 2" key="1">
    <citation type="journal article" date="2013" name="Curr. Biol.">
        <title>The Genome of the Foraminiferan Reticulomyxa filosa.</title>
        <authorList>
            <person name="Glockner G."/>
            <person name="Hulsmann N."/>
            <person name="Schleicher M."/>
            <person name="Noegel A.A."/>
            <person name="Eichinger L."/>
            <person name="Gallinger C."/>
            <person name="Pawlowski J."/>
            <person name="Sierra R."/>
            <person name="Euteneuer U."/>
            <person name="Pillet L."/>
            <person name="Moustafa A."/>
            <person name="Platzer M."/>
            <person name="Groth M."/>
            <person name="Szafranski K."/>
            <person name="Schliwa M."/>
        </authorList>
    </citation>
    <scope>NUCLEOTIDE SEQUENCE [LARGE SCALE GENOMIC DNA]</scope>
</reference>
<accession>X6N4Q1</accession>
<dbReference type="OrthoDB" id="200660at2759"/>
<sequence length="164" mass="18847">MTEHKNVSEDELKEVLGEDFISISLRPSTLKHRLQRLSAVLARMNGEESETKRSELEQHLVPSLFSKELMHHKSGELGLVLACCYADLCRIYAPSSPTDNETMIIEMFSLMWEQLEGLKQTNKGKQEQEDDMDNNYPLAFRILESLSAYLSFVLLFNCKKGFQL</sequence>
<proteinExistence type="predicted"/>
<dbReference type="Pfam" id="PF20168">
    <property type="entry name" value="PDS5"/>
    <property type="match status" value="1"/>
</dbReference>
<dbReference type="AlphaFoldDB" id="X6N4Q1"/>
<evidence type="ECO:0000313" key="2">
    <source>
        <dbReference type="Proteomes" id="UP000023152"/>
    </source>
</evidence>
<dbReference type="EMBL" id="ASPP01011797">
    <property type="protein sequence ID" value="ETO21270.1"/>
    <property type="molecule type" value="Genomic_DNA"/>
</dbReference>